<dbReference type="InterPro" id="IPR032466">
    <property type="entry name" value="Metal_Hydrolase"/>
</dbReference>
<name>A0ABU9LM87_9BACL</name>
<dbReference type="CDD" id="cd01300">
    <property type="entry name" value="YtcJ_like"/>
    <property type="match status" value="1"/>
</dbReference>
<dbReference type="PANTHER" id="PTHR22642:SF2">
    <property type="entry name" value="PROTEIN LONG AFTER FAR-RED 3"/>
    <property type="match status" value="1"/>
</dbReference>
<evidence type="ECO:0000259" key="1">
    <source>
        <dbReference type="Pfam" id="PF07969"/>
    </source>
</evidence>
<dbReference type="Pfam" id="PF07969">
    <property type="entry name" value="Amidohydro_3"/>
    <property type="match status" value="1"/>
</dbReference>
<dbReference type="Gene3D" id="3.10.310.70">
    <property type="match status" value="1"/>
</dbReference>
<dbReference type="InterPro" id="IPR013108">
    <property type="entry name" value="Amidohydro_3"/>
</dbReference>
<sequence>MKIFKNGLIYTANPEQRHATAMAVEHGKIIYVGDEAGLPEQASEVIDLQGKRVIPGIIESHIHPVMFADSVKQVQCSPPKAYSIADITAGITEQVEQAENAHSWIEGWGYDEGKLAEGRAPNRYDLDAVSKEHPVVLHRSCGHIVTANSRALALAGITKDMEDPAGGKIDRDENGEPTGTLRESARVLVEKVMPELTLERGSDLLVELDHTLHQYGITGITEMMALREPIDYYSIFKEAVRKGFSQRTAIYYLWSEIENEEFITKENSNPEDQVFVAGIKAFTDGSVSGQTAWVDTPFLGDDSNYGISTISIDTLQQAAKKAKECGVQMAVHAMGEQAIHQVIEAYEQEENWMQNAPTFRIEHVAMPREEDIQKAAEKQIAFNTQPIFLYAEIETYLNNLGEERTKKTYPVEKFLEAGVLTALSSDAPATAWADPVNPFVGIQAAVTRTSYDGTDHGQQSRISVETAIDGYTRAAQKCANIPLVGQLKEGYHADFVVLEQDLFTVSPEKISETTVKETYVAGQCVYQK</sequence>
<proteinExistence type="predicted"/>
<dbReference type="SUPFAM" id="SSF51338">
    <property type="entry name" value="Composite domain of metallo-dependent hydrolases"/>
    <property type="match status" value="1"/>
</dbReference>
<feature type="domain" description="Amidohydrolase 3" evidence="1">
    <location>
        <begin position="44"/>
        <end position="526"/>
    </location>
</feature>
<dbReference type="EC" id="3.5.-.-" evidence="2"/>
<evidence type="ECO:0000313" key="2">
    <source>
        <dbReference type="EMBL" id="MEL5988801.1"/>
    </source>
</evidence>
<comment type="caution">
    <text evidence="2">The sequence shown here is derived from an EMBL/GenBank/DDBJ whole genome shotgun (WGS) entry which is preliminary data.</text>
</comment>
<dbReference type="RefSeq" id="WP_342303031.1">
    <property type="nucleotide sequence ID" value="NZ_JBCEWA010000007.1"/>
</dbReference>
<keyword evidence="2" id="KW-0378">Hydrolase</keyword>
<organism evidence="2 3">
    <name type="scientific">Kurthia gibsonii</name>
    <dbReference type="NCBI Taxonomy" id="33946"/>
    <lineage>
        <taxon>Bacteria</taxon>
        <taxon>Bacillati</taxon>
        <taxon>Bacillota</taxon>
        <taxon>Bacilli</taxon>
        <taxon>Bacillales</taxon>
        <taxon>Caryophanaceae</taxon>
        <taxon>Kurthia</taxon>
    </lineage>
</organism>
<reference evidence="2 3" key="1">
    <citation type="submission" date="2024-04" db="EMBL/GenBank/DDBJ databases">
        <authorList>
            <person name="Wu Y.S."/>
            <person name="Zhang L."/>
        </authorList>
    </citation>
    <scope>NUCLEOTIDE SEQUENCE [LARGE SCALE GENOMIC DNA]</scope>
    <source>
        <strain evidence="2 3">KG-01</strain>
    </source>
</reference>
<gene>
    <name evidence="2" type="ORF">AAF454_10365</name>
</gene>
<dbReference type="Proteomes" id="UP001398420">
    <property type="component" value="Unassembled WGS sequence"/>
</dbReference>
<dbReference type="Gene3D" id="3.20.20.140">
    <property type="entry name" value="Metal-dependent hydrolases"/>
    <property type="match status" value="1"/>
</dbReference>
<dbReference type="GO" id="GO:0016787">
    <property type="term" value="F:hydrolase activity"/>
    <property type="evidence" value="ECO:0007669"/>
    <property type="project" value="UniProtKB-KW"/>
</dbReference>
<evidence type="ECO:0000313" key="3">
    <source>
        <dbReference type="Proteomes" id="UP001398420"/>
    </source>
</evidence>
<dbReference type="InterPro" id="IPR033932">
    <property type="entry name" value="YtcJ-like"/>
</dbReference>
<dbReference type="Gene3D" id="2.30.40.10">
    <property type="entry name" value="Urease, subunit C, domain 1"/>
    <property type="match status" value="1"/>
</dbReference>
<dbReference type="PANTHER" id="PTHR22642">
    <property type="entry name" value="IMIDAZOLONEPROPIONASE"/>
    <property type="match status" value="1"/>
</dbReference>
<keyword evidence="3" id="KW-1185">Reference proteome</keyword>
<dbReference type="InterPro" id="IPR011059">
    <property type="entry name" value="Metal-dep_hydrolase_composite"/>
</dbReference>
<protein>
    <submittedName>
        <fullName evidence="2">Amidohydrolase</fullName>
        <ecNumber evidence="2">3.5.-.-</ecNumber>
    </submittedName>
</protein>
<dbReference type="EMBL" id="JBCEWA010000007">
    <property type="protein sequence ID" value="MEL5988801.1"/>
    <property type="molecule type" value="Genomic_DNA"/>
</dbReference>
<dbReference type="SUPFAM" id="SSF51556">
    <property type="entry name" value="Metallo-dependent hydrolases"/>
    <property type="match status" value="1"/>
</dbReference>
<accession>A0ABU9LM87</accession>